<name>A0ABT3GNE1_9BACT</name>
<keyword evidence="6" id="KW-0119">Carbohydrate metabolism</keyword>
<evidence type="ECO:0000256" key="6">
    <source>
        <dbReference type="ARBA" id="ARBA00023277"/>
    </source>
</evidence>
<gene>
    <name evidence="13" type="ORF">OKA05_20910</name>
</gene>
<dbReference type="InterPro" id="IPR005200">
    <property type="entry name" value="Endo-beta-glucanase"/>
</dbReference>
<dbReference type="RefSeq" id="WP_264489142.1">
    <property type="nucleotide sequence ID" value="NZ_JAPDDT010000011.1"/>
</dbReference>
<accession>A0ABT3GNE1</accession>
<keyword evidence="5 13" id="KW-0378">Hydrolase</keyword>
<feature type="signal peptide" evidence="10">
    <location>
        <begin position="1"/>
        <end position="24"/>
    </location>
</feature>
<dbReference type="InterPro" id="IPR032812">
    <property type="entry name" value="SbsA_Ig"/>
</dbReference>
<comment type="similarity">
    <text evidence="2">Belongs to the glycosyl hydrolase 81 family.</text>
</comment>
<dbReference type="Proteomes" id="UP001320876">
    <property type="component" value="Unassembled WGS sequence"/>
</dbReference>
<dbReference type="Pfam" id="PF17652">
    <property type="entry name" value="Glyco_hydro81C"/>
    <property type="match status" value="1"/>
</dbReference>
<dbReference type="GO" id="GO:0016787">
    <property type="term" value="F:hydrolase activity"/>
    <property type="evidence" value="ECO:0007669"/>
    <property type="project" value="UniProtKB-KW"/>
</dbReference>
<dbReference type="InterPro" id="IPR040720">
    <property type="entry name" value="GH81_C"/>
</dbReference>
<dbReference type="PANTHER" id="PTHR31983:SF0">
    <property type="entry name" value="GLUCAN ENDO-1,3-BETA-D-GLUCOSIDASE 2"/>
    <property type="match status" value="1"/>
</dbReference>
<keyword evidence="14" id="KW-1185">Reference proteome</keyword>
<dbReference type="PROSITE" id="PS52008">
    <property type="entry name" value="GH81"/>
    <property type="match status" value="1"/>
</dbReference>
<sequence>MKTRIFRSCALALAFAAALPPARAQSGETDPAPGYAAPPAILNIGGNATVAAYSPPHEQIENPADDADDINESRTREAFARPIHVTPDNLNPSGNPIRPLATTDWWTSVLMSGDGGTLWQYPITSKFVAAGIELQHILGPGNTSPGTPATGFATGGVLRVEALEKPNTSGLPDYPVPGSDFEGNGPNLPAGWTISTIPGATGVVLITNPVKNIAETPGLDPTGFSGERFLITKNINPDNSNTPRGMVTSPAFTVDRGYLHYQIGGQANTAELRVELIDSTGTVLDSQTRGTTPTSNTTTLIWQRFDLTGRTGQSLRIRVVDNSTGAWIVVDQMLLSNEPLSPVTRPGSRVISGVARVRDWSDWMVKVRKTDAINPNMTMDVSLARNMPFAWVQMANANPRVSFDVAPVIRNAAGTTLSSGDLGSHERLSVEVSGRFYGLHGPAGTSFAYDSTTRRLTAILPDTAGSDYLVVSAMLAANQLDTLDTYAYARPEKTTVTYAYDPASPTGGAVQSNWSYQITPLKPGADKVLQGWLSPHYRETGANLGFVAGLEYTTPRGLLRCGEAVATTGFTINYGFNGILGNFAKPTVLNLPDGFDPAYMETLLREYDRTNNGVCDDTYFGAKNLVKHGRAMHMAKELGLTDVYENLKAELKASLTDWFTYDGTEQNHYFAHNERWGHIIGHNFVPDFNLAGFTDVHFHYGYYTLAYSLLAQEDEAFRDQFKDIAVELARAYANWEHPTTMRNAKNQMQYPWMRTFEPMVGHSYAGGSGGNNQESSSESIQAWAGMFLLGEVLRGNDPRAGDIQATAAFGYAIETRAVYEYYCDYHGSPFSAKPLDRNGQPAVGPTRHGNWPDSFRYGKYASEYPNHPAWIFTNGIMGDNGNTFANYFSGEPAHTYGIQWLPNAPHMMFLARDPDFIRGQFNTLFKYRGDHYAIGSLNPLRTSMQNSRNKWYSAPTADDPDQRVVAINEGWPTYGIKWAIQTVYELNPAYARQTANNPLYRNGQWLVTFPATDTFGAQVTFPAAIWTPDALIADNPHLVPPAVAADLPTYSLVQWIAGMHMAGGGPGPDWARYKAAYSWDPADYSSRDSAASITGLLKAMQDIGGNSWPLIALCYDGFAEPEFALKVIAEYRRRNLSFATDTESNMFFYNYLTSLQGLGTIQTDQHLGIGTSAVFKTAGGERNYMVQNMSASYQLVDVFEGGAVIGQVLAYPKTTTLQKGLLEATEDFAPIGIVPENNATNVSVNQDKIAVIFSEPFSPATLDTEVTISGPGGLGLQDLASPSPQIAEYRIVGNWTLGAAYTILVPATVGNATNTATVGTARQFSFTIQGPFGFDITGTAPAAAATGVDPGLDTVEVAFNSRVDPATLGGVTLAGAGNPDLTYSSSASSPGKAVFNIGSDLQPGGSYTLTVPGSVADVYGQTLGTAETFTFTTRQADTVLASWPTTLDWSKFTQVASSGEATSTVAGARIWAFDAVGDFVTLRIAAEQAGIYHLVVTYRQNPGRGICKLVLNGTDVPDKLLDETLGITPASFDFGNITLNAGDNLLRFEVVTKKGTAAPQFSLIDATFTPVEIFPPVSSGYAAYQQENFGAGQPVDSGAHEDYDKDGVVNFLEFAFGTPPKSGTQVRYPLVTNDASTGMVTVAYPKASAGLHYQVRRSSNLSDWSPVPMVGESFNPGTGLYETTLEWTASASQPIFISIEVTE</sequence>
<evidence type="ECO:0000256" key="10">
    <source>
        <dbReference type="SAM" id="SignalP"/>
    </source>
</evidence>
<evidence type="ECO:0000313" key="13">
    <source>
        <dbReference type="EMBL" id="MCW1925034.1"/>
    </source>
</evidence>
<dbReference type="EMBL" id="JAPDDT010000011">
    <property type="protein sequence ID" value="MCW1925034.1"/>
    <property type="molecule type" value="Genomic_DNA"/>
</dbReference>
<dbReference type="Pfam" id="PF13205">
    <property type="entry name" value="Big_5"/>
    <property type="match status" value="2"/>
</dbReference>
<dbReference type="PANTHER" id="PTHR31983">
    <property type="entry name" value="ENDO-1,3(4)-BETA-GLUCANASE 1"/>
    <property type="match status" value="1"/>
</dbReference>
<evidence type="ECO:0000259" key="12">
    <source>
        <dbReference type="Pfam" id="PF17652"/>
    </source>
</evidence>
<dbReference type="InterPro" id="IPR014755">
    <property type="entry name" value="Cu-Rt/internalin_Ig-like"/>
</dbReference>
<evidence type="ECO:0000256" key="4">
    <source>
        <dbReference type="ARBA" id="ARBA00022729"/>
    </source>
</evidence>
<dbReference type="Gene3D" id="2.60.120.260">
    <property type="entry name" value="Galactose-binding domain-like"/>
    <property type="match status" value="1"/>
</dbReference>
<comment type="catalytic activity">
    <reaction evidence="1">
        <text>Hydrolysis of (1-&gt;3)-beta-D-glucosidic linkages in (1-&gt;3)-beta-D-glucans.</text>
        <dbReference type="EC" id="3.2.1.39"/>
    </reaction>
</comment>
<dbReference type="InterPro" id="IPR018247">
    <property type="entry name" value="EF_Hand_1_Ca_BS"/>
</dbReference>
<keyword evidence="4 10" id="KW-0732">Signal</keyword>
<evidence type="ECO:0000259" key="11">
    <source>
        <dbReference type="Pfam" id="PF13205"/>
    </source>
</evidence>
<dbReference type="Gene3D" id="2.60.40.1220">
    <property type="match status" value="1"/>
</dbReference>
<evidence type="ECO:0000313" key="14">
    <source>
        <dbReference type="Proteomes" id="UP001320876"/>
    </source>
</evidence>
<keyword evidence="7" id="KW-0326">Glycosidase</keyword>
<feature type="chain" id="PRO_5046861613" description="glucan endo-1,3-beta-D-glucosidase" evidence="10">
    <location>
        <begin position="25"/>
        <end position="1703"/>
    </location>
</feature>
<feature type="domain" description="Glycosyl hydrolase family 81 C-terminal" evidence="12">
    <location>
        <begin position="611"/>
        <end position="823"/>
    </location>
</feature>
<reference evidence="13 14" key="1">
    <citation type="submission" date="2022-10" db="EMBL/GenBank/DDBJ databases">
        <title>Luteolibacter arcticus strain CCTCC AB 2014275, whole genome shotgun sequencing project.</title>
        <authorList>
            <person name="Zhao G."/>
            <person name="Shen L."/>
        </authorList>
    </citation>
    <scope>NUCLEOTIDE SEQUENCE [LARGE SCALE GENOMIC DNA]</scope>
    <source>
        <strain evidence="13 14">CCTCC AB 2014275</strain>
    </source>
</reference>
<evidence type="ECO:0000256" key="2">
    <source>
        <dbReference type="ARBA" id="ARBA00010730"/>
    </source>
</evidence>
<evidence type="ECO:0000256" key="5">
    <source>
        <dbReference type="ARBA" id="ARBA00022801"/>
    </source>
</evidence>
<keyword evidence="8" id="KW-0961">Cell wall biogenesis/degradation</keyword>
<keyword evidence="9" id="KW-0624">Polysaccharide degradation</keyword>
<protein>
    <recommendedName>
        <fullName evidence="3">glucan endo-1,3-beta-D-glucosidase</fullName>
        <ecNumber evidence="3">3.2.1.39</ecNumber>
    </recommendedName>
</protein>
<evidence type="ECO:0000256" key="7">
    <source>
        <dbReference type="ARBA" id="ARBA00023295"/>
    </source>
</evidence>
<organism evidence="13 14">
    <name type="scientific">Luteolibacter arcticus</name>
    <dbReference type="NCBI Taxonomy" id="1581411"/>
    <lineage>
        <taxon>Bacteria</taxon>
        <taxon>Pseudomonadati</taxon>
        <taxon>Verrucomicrobiota</taxon>
        <taxon>Verrucomicrobiia</taxon>
        <taxon>Verrucomicrobiales</taxon>
        <taxon>Verrucomicrobiaceae</taxon>
        <taxon>Luteolibacter</taxon>
    </lineage>
</organism>
<feature type="domain" description="SbsA Ig-like" evidence="11">
    <location>
        <begin position="1232"/>
        <end position="1327"/>
    </location>
</feature>
<dbReference type="PROSITE" id="PS00018">
    <property type="entry name" value="EF_HAND_1"/>
    <property type="match status" value="1"/>
</dbReference>
<evidence type="ECO:0000256" key="9">
    <source>
        <dbReference type="ARBA" id="ARBA00023326"/>
    </source>
</evidence>
<dbReference type="EC" id="3.2.1.39" evidence="3"/>
<feature type="domain" description="SbsA Ig-like" evidence="11">
    <location>
        <begin position="1335"/>
        <end position="1433"/>
    </location>
</feature>
<evidence type="ECO:0000256" key="3">
    <source>
        <dbReference type="ARBA" id="ARBA00012780"/>
    </source>
</evidence>
<comment type="caution">
    <text evidence="13">The sequence shown here is derived from an EMBL/GenBank/DDBJ whole genome shotgun (WGS) entry which is preliminary data.</text>
</comment>
<evidence type="ECO:0000256" key="1">
    <source>
        <dbReference type="ARBA" id="ARBA00000382"/>
    </source>
</evidence>
<proteinExistence type="inferred from homology"/>
<evidence type="ECO:0000256" key="8">
    <source>
        <dbReference type="ARBA" id="ARBA00023316"/>
    </source>
</evidence>